<comment type="caution">
    <text evidence="1">The sequence shown here is derived from an EMBL/GenBank/DDBJ whole genome shotgun (WGS) entry which is preliminary data.</text>
</comment>
<dbReference type="EMBL" id="ANOG01000492">
    <property type="protein sequence ID" value="EMI19717.1"/>
    <property type="molecule type" value="Genomic_DNA"/>
</dbReference>
<organism evidence="1 2">
    <name type="scientific">Rhodopirellula maiorica SM1</name>
    <dbReference type="NCBI Taxonomy" id="1265738"/>
    <lineage>
        <taxon>Bacteria</taxon>
        <taxon>Pseudomonadati</taxon>
        <taxon>Planctomycetota</taxon>
        <taxon>Planctomycetia</taxon>
        <taxon>Pirellulales</taxon>
        <taxon>Pirellulaceae</taxon>
        <taxon>Novipirellula</taxon>
    </lineage>
</organism>
<reference evidence="1 2" key="1">
    <citation type="journal article" date="2013" name="Mar. Genomics">
        <title>Expression of sulfatases in Rhodopirellula baltica and the diversity of sulfatases in the genus Rhodopirellula.</title>
        <authorList>
            <person name="Wegner C.E."/>
            <person name="Richter-Heitmann T."/>
            <person name="Klindworth A."/>
            <person name="Klockow C."/>
            <person name="Richter M."/>
            <person name="Achstetter T."/>
            <person name="Glockner F.O."/>
            <person name="Harder J."/>
        </authorList>
    </citation>
    <scope>NUCLEOTIDE SEQUENCE [LARGE SCALE GENOMIC DNA]</scope>
    <source>
        <strain evidence="1 2">SM1</strain>
    </source>
</reference>
<dbReference type="AlphaFoldDB" id="M5RWE3"/>
<protein>
    <submittedName>
        <fullName evidence="1">Uncharacterized protein</fullName>
    </submittedName>
</protein>
<name>M5RWE3_9BACT</name>
<keyword evidence="2" id="KW-1185">Reference proteome</keyword>
<sequence>MTQQGGGTVLIVPRGLDDGFGYPKLAVVLPDRMRNLWHLLSRGSA</sequence>
<gene>
    <name evidence="1" type="ORF">RMSM_03387</name>
</gene>
<evidence type="ECO:0000313" key="1">
    <source>
        <dbReference type="EMBL" id="EMI19717.1"/>
    </source>
</evidence>
<proteinExistence type="predicted"/>
<dbReference type="Proteomes" id="UP000011991">
    <property type="component" value="Unassembled WGS sequence"/>
</dbReference>
<accession>M5RWE3</accession>
<evidence type="ECO:0000313" key="2">
    <source>
        <dbReference type="Proteomes" id="UP000011991"/>
    </source>
</evidence>